<dbReference type="InterPro" id="IPR007138">
    <property type="entry name" value="ABM_dom"/>
</dbReference>
<evidence type="ECO:0000313" key="3">
    <source>
        <dbReference type="Proteomes" id="UP000321129"/>
    </source>
</evidence>
<dbReference type="Proteomes" id="UP000321129">
    <property type="component" value="Unassembled WGS sequence"/>
</dbReference>
<feature type="domain" description="ABM" evidence="1">
    <location>
        <begin position="14"/>
        <end position="85"/>
    </location>
</feature>
<keyword evidence="2" id="KW-0503">Monooxygenase</keyword>
<name>A0A5C6ULD6_9SPHN</name>
<dbReference type="GO" id="GO:0004497">
    <property type="term" value="F:monooxygenase activity"/>
    <property type="evidence" value="ECO:0007669"/>
    <property type="project" value="UniProtKB-KW"/>
</dbReference>
<protein>
    <submittedName>
        <fullName evidence="2">Antibiotic biosynthesis monooxygenase</fullName>
    </submittedName>
</protein>
<dbReference type="EMBL" id="VOPY01000001">
    <property type="protein sequence ID" value="TXC74052.1"/>
    <property type="molecule type" value="Genomic_DNA"/>
</dbReference>
<dbReference type="Gene3D" id="3.30.70.100">
    <property type="match status" value="1"/>
</dbReference>
<keyword evidence="2" id="KW-0560">Oxidoreductase</keyword>
<accession>A0A5C6ULD6</accession>
<evidence type="ECO:0000313" key="2">
    <source>
        <dbReference type="EMBL" id="TXC74052.1"/>
    </source>
</evidence>
<dbReference type="InterPro" id="IPR052936">
    <property type="entry name" value="Jasmonate_Hydroxylase-like"/>
</dbReference>
<dbReference type="Pfam" id="PF03992">
    <property type="entry name" value="ABM"/>
    <property type="match status" value="1"/>
</dbReference>
<proteinExistence type="predicted"/>
<organism evidence="2 3">
    <name type="scientific">Flavisphingopyxis soli</name>
    <dbReference type="NCBI Taxonomy" id="2601267"/>
    <lineage>
        <taxon>Bacteria</taxon>
        <taxon>Pseudomonadati</taxon>
        <taxon>Pseudomonadota</taxon>
        <taxon>Alphaproteobacteria</taxon>
        <taxon>Sphingomonadales</taxon>
        <taxon>Sphingopyxidaceae</taxon>
        <taxon>Flavisphingopyxis</taxon>
    </lineage>
</organism>
<sequence>MSSAPAPVPTDAIAVIFSARRRDGDAWNYAAAADEMEQLAATQPGYLGIESARGSDGFGITVSYWADDEAALAWRDHPLHAAIRQRGRAMWYDDYRVTVARVTRGYSWARE</sequence>
<dbReference type="RefSeq" id="WP_147121889.1">
    <property type="nucleotide sequence ID" value="NZ_VOPY01000001.1"/>
</dbReference>
<evidence type="ECO:0000259" key="1">
    <source>
        <dbReference type="Pfam" id="PF03992"/>
    </source>
</evidence>
<dbReference type="PANTHER" id="PTHR37811:SF2">
    <property type="entry name" value="ABM DOMAIN-CONTAINING PROTEIN"/>
    <property type="match status" value="1"/>
</dbReference>
<dbReference type="OrthoDB" id="9797060at2"/>
<dbReference type="PANTHER" id="PTHR37811">
    <property type="entry name" value="BLL5343 PROTEIN"/>
    <property type="match status" value="1"/>
</dbReference>
<dbReference type="SUPFAM" id="SSF54909">
    <property type="entry name" value="Dimeric alpha+beta barrel"/>
    <property type="match status" value="1"/>
</dbReference>
<dbReference type="AlphaFoldDB" id="A0A5C6ULD6"/>
<keyword evidence="3" id="KW-1185">Reference proteome</keyword>
<gene>
    <name evidence="2" type="ORF">FSZ31_04845</name>
</gene>
<comment type="caution">
    <text evidence="2">The sequence shown here is derived from an EMBL/GenBank/DDBJ whole genome shotgun (WGS) entry which is preliminary data.</text>
</comment>
<dbReference type="InterPro" id="IPR011008">
    <property type="entry name" value="Dimeric_a/b-barrel"/>
</dbReference>
<reference evidence="2 3" key="1">
    <citation type="submission" date="2019-08" db="EMBL/GenBank/DDBJ databases">
        <title>Sphingorhabdus soil sp. nov., isolated from arctic soil.</title>
        <authorList>
            <person name="Liu Y."/>
        </authorList>
    </citation>
    <scope>NUCLEOTIDE SEQUENCE [LARGE SCALE GENOMIC DNA]</scope>
    <source>
        <strain evidence="2 3">D-2Q-5-6</strain>
    </source>
</reference>